<keyword evidence="2" id="KW-0645">Protease</keyword>
<evidence type="ECO:0000256" key="2">
    <source>
        <dbReference type="ARBA" id="ARBA00022670"/>
    </source>
</evidence>
<comment type="caution">
    <text evidence="8">The sequence shown here is derived from an EMBL/GenBank/DDBJ whole genome shotgun (WGS) entry which is preliminary data.</text>
</comment>
<comment type="cofactor">
    <cofactor evidence="1">
        <name>Zn(2+)</name>
        <dbReference type="ChEBI" id="CHEBI:29105"/>
    </cofactor>
</comment>
<sequence>MSRLKNLKNLLFFLALLFYSPLITSQAIDLPDIGLSADAILSPQDGREMGEYFLRELRKQRLLLQDVLIDDYLNSLGQYLVSFSKDQQSRFYFFTVNDQNINAFAHLGGYIGMNAGLILKTQTESELASVFAHEIAHVVQRHTVRTHEAQSKMAVPRIVAMLLAGLAASTANSDVANASAVVSQALDIQNFINYTRLHEKEADSIGMQILGDAGFDPRGMPRFFEALQSAYRYQAGEIPDFLRTHPVTVERIAEGYARADQYPPSAPREDNLLFHLMRARLLVLTTANKSLLLSQLKEALDTKNYRTEAAVHYALALTLLHLHQAKAAQIHLEWLQKHDMDRVAYQLLSIEIHRELGDMKTALAQAQSALRLHPNDQLLTLTYARLLMSVDEAQEARQILYQFRGRDKNSDYYRLLAEIHSRLNQPVSSRLNLTEFYYLNGDLETAIIQLKEAQRLTTSEDYYLSTRVDARLQQLELELKQIKEDNKNF</sequence>
<keyword evidence="5" id="KW-0862">Zinc</keyword>
<name>A0A251X4G0_9GAMM</name>
<protein>
    <recommendedName>
        <fullName evidence="7">Peptidase M48 domain-containing protein</fullName>
    </recommendedName>
</protein>
<dbReference type="AlphaFoldDB" id="A0A251X4G0"/>
<evidence type="ECO:0000259" key="7">
    <source>
        <dbReference type="Pfam" id="PF01435"/>
    </source>
</evidence>
<evidence type="ECO:0000313" key="9">
    <source>
        <dbReference type="Proteomes" id="UP000194798"/>
    </source>
</evidence>
<reference evidence="8 9" key="1">
    <citation type="submission" date="2016-12" db="EMBL/GenBank/DDBJ databases">
        <title>Thioflexothrix psekupsii D3 genome sequencing and assembly.</title>
        <authorList>
            <person name="Fomenkov A."/>
            <person name="Vincze T."/>
            <person name="Grabovich M."/>
            <person name="Anton B.P."/>
            <person name="Dubinina G."/>
            <person name="Orlova M."/>
            <person name="Belousova E."/>
            <person name="Roberts R.J."/>
        </authorList>
    </citation>
    <scope>NUCLEOTIDE SEQUENCE [LARGE SCALE GENOMIC DNA]</scope>
    <source>
        <strain evidence="8">D3</strain>
    </source>
</reference>
<dbReference type="Gene3D" id="1.25.40.10">
    <property type="entry name" value="Tetratricopeptide repeat domain"/>
    <property type="match status" value="1"/>
</dbReference>
<dbReference type="InterPro" id="IPR051156">
    <property type="entry name" value="Mito/Outer_Membr_Metalloprot"/>
</dbReference>
<evidence type="ECO:0000313" key="8">
    <source>
        <dbReference type="EMBL" id="OUD12321.1"/>
    </source>
</evidence>
<dbReference type="PANTHER" id="PTHR22726">
    <property type="entry name" value="METALLOENDOPEPTIDASE OMA1"/>
    <property type="match status" value="1"/>
</dbReference>
<dbReference type="Proteomes" id="UP000194798">
    <property type="component" value="Unassembled WGS sequence"/>
</dbReference>
<dbReference type="Pfam" id="PF14559">
    <property type="entry name" value="TPR_19"/>
    <property type="match status" value="1"/>
</dbReference>
<evidence type="ECO:0000256" key="4">
    <source>
        <dbReference type="ARBA" id="ARBA00022801"/>
    </source>
</evidence>
<keyword evidence="9" id="KW-1185">Reference proteome</keyword>
<evidence type="ECO:0000256" key="5">
    <source>
        <dbReference type="ARBA" id="ARBA00022833"/>
    </source>
</evidence>
<dbReference type="Gene3D" id="3.30.2010.10">
    <property type="entry name" value="Metalloproteases ('zincins'), catalytic domain"/>
    <property type="match status" value="1"/>
</dbReference>
<dbReference type="Pfam" id="PF01435">
    <property type="entry name" value="Peptidase_M48"/>
    <property type="match status" value="1"/>
</dbReference>
<keyword evidence="6" id="KW-0482">Metalloprotease</keyword>
<keyword evidence="3" id="KW-0479">Metal-binding</keyword>
<dbReference type="InterPro" id="IPR001915">
    <property type="entry name" value="Peptidase_M48"/>
</dbReference>
<dbReference type="InterPro" id="IPR011990">
    <property type="entry name" value="TPR-like_helical_dom_sf"/>
</dbReference>
<dbReference type="GO" id="GO:0051603">
    <property type="term" value="P:proteolysis involved in protein catabolic process"/>
    <property type="evidence" value="ECO:0007669"/>
    <property type="project" value="TreeGrafter"/>
</dbReference>
<dbReference type="GO" id="GO:0016020">
    <property type="term" value="C:membrane"/>
    <property type="evidence" value="ECO:0007669"/>
    <property type="project" value="TreeGrafter"/>
</dbReference>
<feature type="domain" description="Peptidase M48" evidence="7">
    <location>
        <begin position="73"/>
        <end position="254"/>
    </location>
</feature>
<dbReference type="RefSeq" id="WP_086489268.1">
    <property type="nucleotide sequence ID" value="NZ_MSLT01000023.1"/>
</dbReference>
<evidence type="ECO:0000256" key="1">
    <source>
        <dbReference type="ARBA" id="ARBA00001947"/>
    </source>
</evidence>
<dbReference type="GO" id="GO:0046872">
    <property type="term" value="F:metal ion binding"/>
    <property type="evidence" value="ECO:0007669"/>
    <property type="project" value="UniProtKB-KW"/>
</dbReference>
<dbReference type="OrthoDB" id="9810445at2"/>
<dbReference type="PANTHER" id="PTHR22726:SF1">
    <property type="entry name" value="METALLOENDOPEPTIDASE OMA1, MITOCHONDRIAL"/>
    <property type="match status" value="1"/>
</dbReference>
<proteinExistence type="predicted"/>
<dbReference type="GO" id="GO:0004222">
    <property type="term" value="F:metalloendopeptidase activity"/>
    <property type="evidence" value="ECO:0007669"/>
    <property type="project" value="InterPro"/>
</dbReference>
<keyword evidence="4" id="KW-0378">Hydrolase</keyword>
<evidence type="ECO:0000256" key="3">
    <source>
        <dbReference type="ARBA" id="ARBA00022723"/>
    </source>
</evidence>
<accession>A0A251X4G0</accession>
<evidence type="ECO:0000256" key="6">
    <source>
        <dbReference type="ARBA" id="ARBA00023049"/>
    </source>
</evidence>
<gene>
    <name evidence="8" type="ORF">TPSD3_14505</name>
</gene>
<organism evidence="8 9">
    <name type="scientific">Thioflexithrix psekupsensis</name>
    <dbReference type="NCBI Taxonomy" id="1570016"/>
    <lineage>
        <taxon>Bacteria</taxon>
        <taxon>Pseudomonadati</taxon>
        <taxon>Pseudomonadota</taxon>
        <taxon>Gammaproteobacteria</taxon>
        <taxon>Thiotrichales</taxon>
        <taxon>Thioflexithrix</taxon>
    </lineage>
</organism>
<dbReference type="EMBL" id="MSLT01000023">
    <property type="protein sequence ID" value="OUD12321.1"/>
    <property type="molecule type" value="Genomic_DNA"/>
</dbReference>
<dbReference type="SUPFAM" id="SSF48452">
    <property type="entry name" value="TPR-like"/>
    <property type="match status" value="1"/>
</dbReference>